<evidence type="ECO:0000256" key="5">
    <source>
        <dbReference type="ARBA" id="ARBA00022989"/>
    </source>
</evidence>
<dbReference type="PANTHER" id="PTHR30250:SF10">
    <property type="entry name" value="LIPOPOLYSACCHARIDE BIOSYNTHESIS PROTEIN WZXC"/>
    <property type="match status" value="1"/>
</dbReference>
<dbReference type="Pfam" id="PF13440">
    <property type="entry name" value="Polysacc_synt_3"/>
    <property type="match status" value="1"/>
</dbReference>
<feature type="transmembrane region" description="Helical" evidence="7">
    <location>
        <begin position="421"/>
        <end position="439"/>
    </location>
</feature>
<keyword evidence="6 7" id="KW-0472">Membrane</keyword>
<gene>
    <name evidence="8" type="ORF">D8S85_07535</name>
</gene>
<proteinExistence type="inferred from homology"/>
<evidence type="ECO:0000313" key="9">
    <source>
        <dbReference type="Proteomes" id="UP000270673"/>
    </source>
</evidence>
<dbReference type="CDD" id="cd13127">
    <property type="entry name" value="MATE_tuaB_like"/>
    <property type="match status" value="1"/>
</dbReference>
<feature type="transmembrane region" description="Helical" evidence="7">
    <location>
        <begin position="382"/>
        <end position="400"/>
    </location>
</feature>
<dbReference type="InterPro" id="IPR050833">
    <property type="entry name" value="Poly_Biosynth_Transport"/>
</dbReference>
<reference evidence="8 9" key="1">
    <citation type="submission" date="2018-10" db="EMBL/GenBank/DDBJ databases">
        <title>Butyricimonas faecalis sp. nov., isolated from human faeces and emended description of the genus Butyricimonas.</title>
        <authorList>
            <person name="Le Roy T."/>
            <person name="Van der Smissen P."/>
            <person name="Paquot A."/>
            <person name="Delzenne N."/>
            <person name="Muccioli G."/>
            <person name="Collet J.-F."/>
            <person name="Cani P.D."/>
        </authorList>
    </citation>
    <scope>NUCLEOTIDE SEQUENCE [LARGE SCALE GENOMIC DNA]</scope>
    <source>
        <strain evidence="8 9">H184</strain>
    </source>
</reference>
<dbReference type="OrthoDB" id="9770347at2"/>
<evidence type="ECO:0000256" key="7">
    <source>
        <dbReference type="SAM" id="Phobius"/>
    </source>
</evidence>
<evidence type="ECO:0000256" key="2">
    <source>
        <dbReference type="ARBA" id="ARBA00007430"/>
    </source>
</evidence>
<name>A0A3Q9IQE2_9BACT</name>
<evidence type="ECO:0000256" key="3">
    <source>
        <dbReference type="ARBA" id="ARBA00022475"/>
    </source>
</evidence>
<feature type="transmembrane region" description="Helical" evidence="7">
    <location>
        <begin position="288"/>
        <end position="307"/>
    </location>
</feature>
<dbReference type="KEGG" id="buy:D8S85_07535"/>
<feature type="transmembrane region" description="Helical" evidence="7">
    <location>
        <begin position="170"/>
        <end position="187"/>
    </location>
</feature>
<feature type="transmembrane region" description="Helical" evidence="7">
    <location>
        <begin position="354"/>
        <end position="376"/>
    </location>
</feature>
<feature type="transmembrane region" description="Helical" evidence="7">
    <location>
        <begin position="319"/>
        <end position="342"/>
    </location>
</feature>
<feature type="transmembrane region" description="Helical" evidence="7">
    <location>
        <begin position="12"/>
        <end position="37"/>
    </location>
</feature>
<evidence type="ECO:0000256" key="4">
    <source>
        <dbReference type="ARBA" id="ARBA00022692"/>
    </source>
</evidence>
<dbReference type="PANTHER" id="PTHR30250">
    <property type="entry name" value="PST FAMILY PREDICTED COLANIC ACID TRANSPORTER"/>
    <property type="match status" value="1"/>
</dbReference>
<keyword evidence="9" id="KW-1185">Reference proteome</keyword>
<dbReference type="Proteomes" id="UP000270673">
    <property type="component" value="Chromosome"/>
</dbReference>
<keyword evidence="4 7" id="KW-0812">Transmembrane</keyword>
<protein>
    <submittedName>
        <fullName evidence="8">Lipopolysaccharide biosynthesis protein</fullName>
    </submittedName>
</protein>
<comment type="subcellular location">
    <subcellularLocation>
        <location evidence="1">Cell membrane</location>
        <topology evidence="1">Multi-pass membrane protein</topology>
    </subcellularLocation>
</comment>
<dbReference type="EMBL" id="CP032819">
    <property type="protein sequence ID" value="AZS29430.1"/>
    <property type="molecule type" value="Genomic_DNA"/>
</dbReference>
<sequence length="479" mass="53977">MSSIKKDLLSGVFYTAIAKYSGILVSLVIAGVLARLISPDKFGIVAVVTVITFFFSIFSDLGIGAAIIQNKELQQKDLNHLFSFTVWSGCILTLLFFLCSWPISFFYEEPSMRTVTQLLAINLFFASVNIVPNALLYKAKAFKFLAWRSLGVQIIGGVIAILAALGGAGLYALIINPILSSILLFIISYRKYPQTLEMTWGLPSIRKIFKFSAYQFMFNIINYFSRNLDKLLIGKYMGMSPLGYYEKSYRLMMLPLQNIAHVITPVMHPIFSDYQHDLNHLASAYEKIIRLLAFIGLPLSVFLWFSAREITLIVFGEQWLPSVSIFQILSISVGIQIIMSTSGSIFQASNDTRSLFLCGVFSSIINVTGICVGLFIFQTLDAVAWCITITFSISFLQCYYQMYHITFRRSILHLGKQLLSPILLGGIVFLTLFLVTPFITSYSLFINLIIKSVVFIGIDSIYMHITKEYNLVKLFKLKA</sequence>
<dbReference type="RefSeq" id="WP_106480175.1">
    <property type="nucleotide sequence ID" value="NZ_CP032819.1"/>
</dbReference>
<dbReference type="GO" id="GO:0005886">
    <property type="term" value="C:plasma membrane"/>
    <property type="evidence" value="ECO:0007669"/>
    <property type="project" value="UniProtKB-SubCell"/>
</dbReference>
<accession>A0A3Q9IQE2</accession>
<organism evidence="8 9">
    <name type="scientific">Butyricimonas faecalis</name>
    <dbReference type="NCBI Taxonomy" id="2093856"/>
    <lineage>
        <taxon>Bacteria</taxon>
        <taxon>Pseudomonadati</taxon>
        <taxon>Bacteroidota</taxon>
        <taxon>Bacteroidia</taxon>
        <taxon>Bacteroidales</taxon>
        <taxon>Odoribacteraceae</taxon>
        <taxon>Butyricimonas</taxon>
    </lineage>
</organism>
<keyword evidence="3" id="KW-1003">Cell membrane</keyword>
<dbReference type="AlphaFoldDB" id="A0A3Q9IQE2"/>
<feature type="transmembrane region" description="Helical" evidence="7">
    <location>
        <begin position="43"/>
        <end position="68"/>
    </location>
</feature>
<feature type="transmembrane region" description="Helical" evidence="7">
    <location>
        <begin position="144"/>
        <end position="164"/>
    </location>
</feature>
<evidence type="ECO:0000256" key="6">
    <source>
        <dbReference type="ARBA" id="ARBA00023136"/>
    </source>
</evidence>
<feature type="transmembrane region" description="Helical" evidence="7">
    <location>
        <begin position="445"/>
        <end position="465"/>
    </location>
</feature>
<feature type="transmembrane region" description="Helical" evidence="7">
    <location>
        <begin position="80"/>
        <end position="103"/>
    </location>
</feature>
<evidence type="ECO:0000256" key="1">
    <source>
        <dbReference type="ARBA" id="ARBA00004651"/>
    </source>
</evidence>
<comment type="similarity">
    <text evidence="2">Belongs to the polysaccharide synthase family.</text>
</comment>
<keyword evidence="5 7" id="KW-1133">Transmembrane helix</keyword>
<feature type="transmembrane region" description="Helical" evidence="7">
    <location>
        <begin position="115"/>
        <end position="137"/>
    </location>
</feature>
<evidence type="ECO:0000313" key="8">
    <source>
        <dbReference type="EMBL" id="AZS29430.1"/>
    </source>
</evidence>